<feature type="coiled-coil region" evidence="1">
    <location>
        <begin position="89"/>
        <end position="116"/>
    </location>
</feature>
<gene>
    <name evidence="3" type="primary">LOC118269489</name>
</gene>
<dbReference type="RefSeq" id="XP_050561697.1">
    <property type="nucleotide sequence ID" value="XM_050705740.1"/>
</dbReference>
<dbReference type="GeneID" id="118269489"/>
<sequence>MILTRKAHARQEESKLNLALSELKASKELCDQLLRERDDNEKEFLDVLNCNKKLKCEMAQLHTQHTEAIEARDRLQFVVDGFSQCSSEYEQNLNDKALLEHQLHEANNQISHLEMINHNITASLNNSLFSELVSARASQSQHIDMNPLTIDLTCESDSCHSSRTLCYSNKKLKKYIKINKFITKTNRLVKRQKFFIKNVKLNKERFRLLNQLNIYSNKLNQRNRKYETDTQNLQLEIDHLTAKLHTMTNKYSASEKQMREYMLAMDELVRSQSQENPCEKCDSSNVLPACTVPTCDTTLPHGASLVFPTQCNSNNSCNNSVVIFSDEIGKNLGSLLTNSYPGQTIINHCMPGCTFTKISEKIINYNFDKDSTLIIICGNRGSLNKNSLSKFHSSITELKLKQIILFTLPYSNSLPQEENNLRYKLNIAMYQLCNNSNININIIDTNNYVGKNVYMTKDRYYLSRYYLRRIAVSLSYFIKITAKNLAKQVAPIEQPSSIDFNNVTLNVDICNNLN</sequence>
<dbReference type="Proteomes" id="UP000829999">
    <property type="component" value="Chromosome 28"/>
</dbReference>
<keyword evidence="2" id="KW-1185">Reference proteome</keyword>
<evidence type="ECO:0000313" key="3">
    <source>
        <dbReference type="RefSeq" id="XP_050561697.1"/>
    </source>
</evidence>
<feature type="coiled-coil region" evidence="1">
    <location>
        <begin position="16"/>
        <end position="43"/>
    </location>
</feature>
<accession>A0A9R0E9B0</accession>
<reference evidence="3" key="1">
    <citation type="submission" date="2025-08" db="UniProtKB">
        <authorList>
            <consortium name="RefSeq"/>
        </authorList>
    </citation>
    <scope>IDENTIFICATION</scope>
    <source>
        <tissue evidence="3">Whole larval tissue</tissue>
    </source>
</reference>
<protein>
    <submittedName>
        <fullName evidence="3">Uncharacterized protein LOC118269489</fullName>
    </submittedName>
</protein>
<proteinExistence type="predicted"/>
<name>A0A9R0E9B0_SPOFR</name>
<evidence type="ECO:0000313" key="2">
    <source>
        <dbReference type="Proteomes" id="UP000829999"/>
    </source>
</evidence>
<dbReference type="OrthoDB" id="7474798at2759"/>
<evidence type="ECO:0000256" key="1">
    <source>
        <dbReference type="SAM" id="Coils"/>
    </source>
</evidence>
<feature type="coiled-coil region" evidence="1">
    <location>
        <begin position="216"/>
        <end position="250"/>
    </location>
</feature>
<dbReference type="AlphaFoldDB" id="A0A9R0E9B0"/>
<organism evidence="2 3">
    <name type="scientific">Spodoptera frugiperda</name>
    <name type="common">Fall armyworm</name>
    <dbReference type="NCBI Taxonomy" id="7108"/>
    <lineage>
        <taxon>Eukaryota</taxon>
        <taxon>Metazoa</taxon>
        <taxon>Ecdysozoa</taxon>
        <taxon>Arthropoda</taxon>
        <taxon>Hexapoda</taxon>
        <taxon>Insecta</taxon>
        <taxon>Pterygota</taxon>
        <taxon>Neoptera</taxon>
        <taxon>Endopterygota</taxon>
        <taxon>Lepidoptera</taxon>
        <taxon>Glossata</taxon>
        <taxon>Ditrysia</taxon>
        <taxon>Noctuoidea</taxon>
        <taxon>Noctuidae</taxon>
        <taxon>Amphipyrinae</taxon>
        <taxon>Spodoptera</taxon>
    </lineage>
</organism>
<keyword evidence="1" id="KW-0175">Coiled coil</keyword>